<dbReference type="AlphaFoldDB" id="A0A386UVA7"/>
<dbReference type="Proteomes" id="UP000272010">
    <property type="component" value="Plasmid pYEE4"/>
</dbReference>
<proteinExistence type="predicted"/>
<organism evidence="1 2">
    <name type="scientific">Paracoccus yeei</name>
    <dbReference type="NCBI Taxonomy" id="147645"/>
    <lineage>
        <taxon>Bacteria</taxon>
        <taxon>Pseudomonadati</taxon>
        <taxon>Pseudomonadota</taxon>
        <taxon>Alphaproteobacteria</taxon>
        <taxon>Rhodobacterales</taxon>
        <taxon>Paracoccaceae</taxon>
        <taxon>Paracoccus</taxon>
    </lineage>
</organism>
<keyword evidence="1" id="KW-0614">Plasmid</keyword>
<protein>
    <submittedName>
        <fullName evidence="1">Uncharacterized protein</fullName>
    </submittedName>
</protein>
<evidence type="ECO:0000313" key="1">
    <source>
        <dbReference type="EMBL" id="AYF04100.1"/>
    </source>
</evidence>
<reference evidence="2" key="1">
    <citation type="submission" date="2018-07" db="EMBL/GenBank/DDBJ databases">
        <title>Genome Structure of the Opportunistic Pathogen Paracoccus yeei (Alphaproteobacteria) and Identification of Putative Virulence Factors.</title>
        <authorList>
            <person name="Lasek R."/>
            <person name="Szuplewska M."/>
            <person name="Mitura M."/>
            <person name="Decewicz P."/>
            <person name="Chmielowska C."/>
            <person name="Pawlot A."/>
            <person name="Sentkowska D."/>
            <person name="Czarnecki J."/>
            <person name="Bartosik D."/>
        </authorList>
    </citation>
    <scope>NUCLEOTIDE SEQUENCE [LARGE SCALE GENOMIC DNA]</scope>
    <source>
        <strain evidence="2">CCUG 32053</strain>
        <plasmid evidence="2">pyee4</plasmid>
    </source>
</reference>
<accession>A0A386UVA7</accession>
<geneLocation type="plasmid" evidence="2">
    <name>pyee4</name>
</geneLocation>
<sequence length="55" mass="6206">MSAFFQMLEQGHERISYLPRQALGNSSPAQNLDDAWVDTGDDRIKAMFIALHRVG</sequence>
<evidence type="ECO:0000313" key="2">
    <source>
        <dbReference type="Proteomes" id="UP000272010"/>
    </source>
</evidence>
<dbReference type="EMBL" id="CP031082">
    <property type="protein sequence ID" value="AYF04100.1"/>
    <property type="molecule type" value="Genomic_DNA"/>
</dbReference>
<gene>
    <name evidence="1" type="ORF">PY32053_04605</name>
</gene>
<name>A0A386UVA7_9RHOB</name>